<sequence>MNNRVSITENNPEAVNQLAYELGLSKDLAFYDVYSISDPEILSLIPRPAYALLVIIPLTPTWKQLREDEDGPKEEYTKSGSSEPVIWFNQTIRHACGSIGLIHCVINSPEAKEKIIPGSELDKIMHKAIPLKMKERAAVLEDSDVLEAAHEAAAKLGDTIAPSAEDADHLGHHFVAFVKAKDGHLYELEGARKGPLDRGVLAENEDVLSEAALNMGLGRLMDIEREKGGDLRFSCLALAPNVV</sequence>
<dbReference type="CDD" id="cd09616">
    <property type="entry name" value="Peptidase_C12_UCH_L1_L3"/>
    <property type="match status" value="1"/>
</dbReference>
<dbReference type="EMBL" id="NHYD01002585">
    <property type="protein sequence ID" value="PPQ85969.1"/>
    <property type="molecule type" value="Genomic_DNA"/>
</dbReference>
<dbReference type="Proteomes" id="UP000283269">
    <property type="component" value="Unassembled WGS sequence"/>
</dbReference>
<dbReference type="PANTHER" id="PTHR10589:SF41">
    <property type="entry name" value="UBIQUITIN CARBOXYL-TERMINAL HYDROLASE"/>
    <property type="match status" value="1"/>
</dbReference>
<comment type="similarity">
    <text evidence="6 7">Belongs to the peptidase C12 family.</text>
</comment>
<comment type="caution">
    <text evidence="6">Lacks conserved residue(s) required for the propagation of feature annotation.</text>
</comment>
<evidence type="ECO:0000256" key="7">
    <source>
        <dbReference type="RuleBase" id="RU361215"/>
    </source>
</evidence>
<keyword evidence="2 7" id="KW-0645">Protease</keyword>
<proteinExistence type="inferred from homology"/>
<dbReference type="GO" id="GO:0016579">
    <property type="term" value="P:protein deubiquitination"/>
    <property type="evidence" value="ECO:0007669"/>
    <property type="project" value="TreeGrafter"/>
</dbReference>
<dbReference type="FunFam" id="3.40.532.10:FF:000008">
    <property type="entry name" value="Ubiquitin carboxyl-terminal hydrolase"/>
    <property type="match status" value="1"/>
</dbReference>
<dbReference type="GO" id="GO:0005737">
    <property type="term" value="C:cytoplasm"/>
    <property type="evidence" value="ECO:0007669"/>
    <property type="project" value="TreeGrafter"/>
</dbReference>
<dbReference type="AlphaFoldDB" id="A0A409X5B8"/>
<dbReference type="SUPFAM" id="SSF54001">
    <property type="entry name" value="Cysteine proteinases"/>
    <property type="match status" value="1"/>
</dbReference>
<keyword evidence="5 7" id="KW-0788">Thiol protease</keyword>
<evidence type="ECO:0000256" key="4">
    <source>
        <dbReference type="ARBA" id="ARBA00022801"/>
    </source>
</evidence>
<evidence type="ECO:0000313" key="9">
    <source>
        <dbReference type="EMBL" id="PPQ85969.1"/>
    </source>
</evidence>
<evidence type="ECO:0000256" key="3">
    <source>
        <dbReference type="ARBA" id="ARBA00022786"/>
    </source>
</evidence>
<dbReference type="OrthoDB" id="427186at2759"/>
<evidence type="ECO:0000256" key="2">
    <source>
        <dbReference type="ARBA" id="ARBA00022670"/>
    </source>
</evidence>
<name>A0A409X5B8_PSICY</name>
<keyword evidence="4 7" id="KW-0378">Hydrolase</keyword>
<dbReference type="Pfam" id="PF01088">
    <property type="entry name" value="Peptidase_C12"/>
    <property type="match status" value="1"/>
</dbReference>
<reference evidence="9 10" key="1">
    <citation type="journal article" date="2018" name="Evol. Lett.">
        <title>Horizontal gene cluster transfer increased hallucinogenic mushroom diversity.</title>
        <authorList>
            <person name="Reynolds H.T."/>
            <person name="Vijayakumar V."/>
            <person name="Gluck-Thaler E."/>
            <person name="Korotkin H.B."/>
            <person name="Matheny P.B."/>
            <person name="Slot J.C."/>
        </authorList>
    </citation>
    <scope>NUCLEOTIDE SEQUENCE [LARGE SCALE GENOMIC DNA]</scope>
    <source>
        <strain evidence="9 10">2631</strain>
    </source>
</reference>
<evidence type="ECO:0000259" key="8">
    <source>
        <dbReference type="PROSITE" id="PS52048"/>
    </source>
</evidence>
<dbReference type="GO" id="GO:0004843">
    <property type="term" value="F:cysteine-type deubiquitinase activity"/>
    <property type="evidence" value="ECO:0007669"/>
    <property type="project" value="UniProtKB-EC"/>
</dbReference>
<dbReference type="EC" id="3.4.19.12" evidence="7"/>
<evidence type="ECO:0000313" key="10">
    <source>
        <dbReference type="Proteomes" id="UP000283269"/>
    </source>
</evidence>
<dbReference type="InParanoid" id="A0A409X5B8"/>
<comment type="caution">
    <text evidence="9">The sequence shown here is derived from an EMBL/GenBank/DDBJ whole genome shotgun (WGS) entry which is preliminary data.</text>
</comment>
<dbReference type="InterPro" id="IPR001578">
    <property type="entry name" value="Peptidase_C12_UCH"/>
</dbReference>
<dbReference type="FunCoup" id="A0A409X5B8">
    <property type="interactions" value="377"/>
</dbReference>
<dbReference type="Gene3D" id="3.40.532.10">
    <property type="entry name" value="Peptidase C12, ubiquitin carboxyl-terminal hydrolase"/>
    <property type="match status" value="1"/>
</dbReference>
<evidence type="ECO:0000256" key="5">
    <source>
        <dbReference type="ARBA" id="ARBA00022807"/>
    </source>
</evidence>
<feature type="domain" description="UCH catalytic" evidence="8">
    <location>
        <begin position="3"/>
        <end position="240"/>
    </location>
</feature>
<dbReference type="GO" id="GO:0006511">
    <property type="term" value="P:ubiquitin-dependent protein catabolic process"/>
    <property type="evidence" value="ECO:0007669"/>
    <property type="project" value="UniProtKB-UniRule"/>
</dbReference>
<evidence type="ECO:0000256" key="6">
    <source>
        <dbReference type="PROSITE-ProRule" id="PRU01393"/>
    </source>
</evidence>
<comment type="catalytic activity">
    <reaction evidence="1 7">
        <text>Thiol-dependent hydrolysis of ester, thioester, amide, peptide and isopeptide bonds formed by the C-terminal Gly of ubiquitin (a 76-residue protein attached to proteins as an intracellular targeting signal).</text>
        <dbReference type="EC" id="3.4.19.12"/>
    </reaction>
</comment>
<dbReference type="InterPro" id="IPR038765">
    <property type="entry name" value="Papain-like_cys_pep_sf"/>
</dbReference>
<dbReference type="PANTHER" id="PTHR10589">
    <property type="entry name" value="UBIQUITIN CARBOXYL-TERMINAL HYDROLASE"/>
    <property type="match status" value="1"/>
</dbReference>
<gene>
    <name evidence="9" type="ORF">CVT25_001668</name>
</gene>
<keyword evidence="3 7" id="KW-0833">Ubl conjugation pathway</keyword>
<evidence type="ECO:0000256" key="1">
    <source>
        <dbReference type="ARBA" id="ARBA00000707"/>
    </source>
</evidence>
<dbReference type="PRINTS" id="PR00707">
    <property type="entry name" value="UBCTHYDRLASE"/>
</dbReference>
<dbReference type="STRING" id="93625.A0A409X5B8"/>
<dbReference type="InterPro" id="IPR036959">
    <property type="entry name" value="Peptidase_C12_UCH_sf"/>
</dbReference>
<keyword evidence="10" id="KW-1185">Reference proteome</keyword>
<organism evidence="9 10">
    <name type="scientific">Psilocybe cyanescens</name>
    <dbReference type="NCBI Taxonomy" id="93625"/>
    <lineage>
        <taxon>Eukaryota</taxon>
        <taxon>Fungi</taxon>
        <taxon>Dikarya</taxon>
        <taxon>Basidiomycota</taxon>
        <taxon>Agaricomycotina</taxon>
        <taxon>Agaricomycetes</taxon>
        <taxon>Agaricomycetidae</taxon>
        <taxon>Agaricales</taxon>
        <taxon>Agaricineae</taxon>
        <taxon>Strophariaceae</taxon>
        <taxon>Psilocybe</taxon>
    </lineage>
</organism>
<accession>A0A409X5B8</accession>
<dbReference type="PROSITE" id="PS52048">
    <property type="entry name" value="UCH_DOMAIN"/>
    <property type="match status" value="1"/>
</dbReference>
<protein>
    <recommendedName>
        <fullName evidence="7">Ubiquitin carboxyl-terminal hydrolase</fullName>
        <ecNumber evidence="7">3.4.19.12</ecNumber>
    </recommendedName>
</protein>